<dbReference type="InterPro" id="IPR018392">
    <property type="entry name" value="LysM"/>
</dbReference>
<dbReference type="Proteomes" id="UP000811899">
    <property type="component" value="Unassembled WGS sequence"/>
</dbReference>
<feature type="signal peptide" evidence="1">
    <location>
        <begin position="1"/>
        <end position="23"/>
    </location>
</feature>
<dbReference type="PROSITE" id="PS51782">
    <property type="entry name" value="LYSM"/>
    <property type="match status" value="1"/>
</dbReference>
<dbReference type="AlphaFoldDB" id="A0AAW4L4W3"/>
<dbReference type="EMBL" id="JAHCVJ010000010">
    <property type="protein sequence ID" value="MBT0666259.1"/>
    <property type="molecule type" value="Genomic_DNA"/>
</dbReference>
<reference evidence="3 4" key="1">
    <citation type="submission" date="2021-05" db="EMBL/GenBank/DDBJ databases">
        <title>The draft genome of Geobacter pelophilus DSM 12255.</title>
        <authorList>
            <person name="Xu Z."/>
            <person name="Masuda Y."/>
            <person name="Itoh H."/>
            <person name="Senoo K."/>
        </authorList>
    </citation>
    <scope>NUCLEOTIDE SEQUENCE [LARGE SCALE GENOMIC DNA]</scope>
    <source>
        <strain evidence="3 4">DSM 12255</strain>
    </source>
</reference>
<keyword evidence="4" id="KW-1185">Reference proteome</keyword>
<dbReference type="InterPro" id="IPR052196">
    <property type="entry name" value="Bact_Kbp"/>
</dbReference>
<dbReference type="CDD" id="cd00118">
    <property type="entry name" value="LysM"/>
    <property type="match status" value="1"/>
</dbReference>
<name>A0AAW4L4W3_9BACT</name>
<sequence>MPMKKTILTMLAAALLYAIPAIAVDEEPQTYLIQQGDTLWGLSEKFMKDPHYWPDLWVKSPGVGNPHVIFPGQKIIFRNGKLEIEQAPVSNTAPPVQAPASTKAPEPVKEVVFSVTGGEGFIEESEQKPFGTIISTYQNRQLSGEDDIVYTNLGRTRGGKIGDRYSIYRKSSAISHPVTNMIAGHKVIPLGTLQIAELEDTVSKAIITKSYQEIGPGAQLTPYKEKKKVVALKASDRDLTGYIIETKTGNKAIATGDVAYLDLGEAHGLKTGNMVYVVRDVLPDPKFIDLQVGKLPPEVIGALVIVETNKTTSTALVVKSIDTIYRSDRVEMLKGR</sequence>
<feature type="domain" description="LysM" evidence="2">
    <location>
        <begin position="29"/>
        <end position="77"/>
    </location>
</feature>
<gene>
    <name evidence="3" type="ORF">KI809_18260</name>
</gene>
<comment type="caution">
    <text evidence="3">The sequence shown here is derived from an EMBL/GenBank/DDBJ whole genome shotgun (WGS) entry which is preliminary data.</text>
</comment>
<dbReference type="PANTHER" id="PTHR34700">
    <property type="entry name" value="POTASSIUM BINDING PROTEIN KBP"/>
    <property type="match status" value="1"/>
</dbReference>
<dbReference type="InterPro" id="IPR036779">
    <property type="entry name" value="LysM_dom_sf"/>
</dbReference>
<accession>A0AAW4L4W3</accession>
<evidence type="ECO:0000259" key="2">
    <source>
        <dbReference type="PROSITE" id="PS51782"/>
    </source>
</evidence>
<evidence type="ECO:0000313" key="3">
    <source>
        <dbReference type="EMBL" id="MBT0666259.1"/>
    </source>
</evidence>
<protein>
    <submittedName>
        <fullName evidence="3">LysM peptidoglycan-binding domain-containing protein</fullName>
    </submittedName>
</protein>
<evidence type="ECO:0000313" key="4">
    <source>
        <dbReference type="Proteomes" id="UP000811899"/>
    </source>
</evidence>
<dbReference type="Gene3D" id="3.10.350.10">
    <property type="entry name" value="LysM domain"/>
    <property type="match status" value="1"/>
</dbReference>
<dbReference type="Pfam" id="PF01476">
    <property type="entry name" value="LysM"/>
    <property type="match status" value="1"/>
</dbReference>
<evidence type="ECO:0000256" key="1">
    <source>
        <dbReference type="SAM" id="SignalP"/>
    </source>
</evidence>
<proteinExistence type="predicted"/>
<feature type="chain" id="PRO_5043700181" evidence="1">
    <location>
        <begin position="24"/>
        <end position="336"/>
    </location>
</feature>
<keyword evidence="1" id="KW-0732">Signal</keyword>
<dbReference type="PANTHER" id="PTHR34700:SF4">
    <property type="entry name" value="PHAGE-LIKE ELEMENT PBSX PROTEIN XKDP"/>
    <property type="match status" value="1"/>
</dbReference>
<organism evidence="3 4">
    <name type="scientific">Geoanaerobacter pelophilus</name>
    <dbReference type="NCBI Taxonomy" id="60036"/>
    <lineage>
        <taxon>Bacteria</taxon>
        <taxon>Pseudomonadati</taxon>
        <taxon>Thermodesulfobacteriota</taxon>
        <taxon>Desulfuromonadia</taxon>
        <taxon>Geobacterales</taxon>
        <taxon>Geobacteraceae</taxon>
        <taxon>Geoanaerobacter</taxon>
    </lineage>
</organism>